<organism evidence="1 2">
    <name type="scientific">Dryococelus australis</name>
    <dbReference type="NCBI Taxonomy" id="614101"/>
    <lineage>
        <taxon>Eukaryota</taxon>
        <taxon>Metazoa</taxon>
        <taxon>Ecdysozoa</taxon>
        <taxon>Arthropoda</taxon>
        <taxon>Hexapoda</taxon>
        <taxon>Insecta</taxon>
        <taxon>Pterygota</taxon>
        <taxon>Neoptera</taxon>
        <taxon>Polyneoptera</taxon>
        <taxon>Phasmatodea</taxon>
        <taxon>Verophasmatodea</taxon>
        <taxon>Anareolatae</taxon>
        <taxon>Phasmatidae</taxon>
        <taxon>Eurycanthinae</taxon>
        <taxon>Dryococelus</taxon>
    </lineage>
</organism>
<evidence type="ECO:0000313" key="1">
    <source>
        <dbReference type="EMBL" id="KAJ8888904.1"/>
    </source>
</evidence>
<proteinExistence type="predicted"/>
<gene>
    <name evidence="1" type="ORF">PR048_008398</name>
</gene>
<dbReference type="Proteomes" id="UP001159363">
    <property type="component" value="Chromosome 3"/>
</dbReference>
<keyword evidence="2" id="KW-1185">Reference proteome</keyword>
<sequence length="212" mass="23833">MVATASVSVRDNTGMLHTCRVLLNACSQARFVNRLALKKFPNCIPLYGISTVRAEVKYSSTVQILSMITNYSATIDCAVLTKISGNIPSVRTEPYLTSSTVQTDQQAFLIRTDDSLEHQFQSFQELKELHHSPRNATGRFIMAEMGFQRILKNPSLRTQYINFLEEYESLDHTKVVDGSKDEVKSVYYLPQHPVIKESSTITKTTVVFDASA</sequence>
<name>A0ABQ9HX00_9NEOP</name>
<protein>
    <submittedName>
        <fullName evidence="1">Uncharacterized protein</fullName>
    </submittedName>
</protein>
<reference evidence="1 2" key="1">
    <citation type="submission" date="2023-02" db="EMBL/GenBank/DDBJ databases">
        <title>LHISI_Scaffold_Assembly.</title>
        <authorList>
            <person name="Stuart O.P."/>
            <person name="Cleave R."/>
            <person name="Magrath M.J.L."/>
            <person name="Mikheyev A.S."/>
        </authorList>
    </citation>
    <scope>NUCLEOTIDE SEQUENCE [LARGE SCALE GENOMIC DNA]</scope>
    <source>
        <strain evidence="1">Daus_M_001</strain>
        <tissue evidence="1">Leg muscle</tissue>
    </source>
</reference>
<dbReference type="EMBL" id="JARBHB010000003">
    <property type="protein sequence ID" value="KAJ8888904.1"/>
    <property type="molecule type" value="Genomic_DNA"/>
</dbReference>
<evidence type="ECO:0000313" key="2">
    <source>
        <dbReference type="Proteomes" id="UP001159363"/>
    </source>
</evidence>
<comment type="caution">
    <text evidence="1">The sequence shown here is derived from an EMBL/GenBank/DDBJ whole genome shotgun (WGS) entry which is preliminary data.</text>
</comment>
<accession>A0ABQ9HX00</accession>